<keyword evidence="1" id="KW-0862">Zinc</keyword>
<organism evidence="5">
    <name type="scientific">Tanacetum cinerariifolium</name>
    <name type="common">Dalmatian daisy</name>
    <name type="synonym">Chrysanthemum cinerariifolium</name>
    <dbReference type="NCBI Taxonomy" id="118510"/>
    <lineage>
        <taxon>Eukaryota</taxon>
        <taxon>Viridiplantae</taxon>
        <taxon>Streptophyta</taxon>
        <taxon>Embryophyta</taxon>
        <taxon>Tracheophyta</taxon>
        <taxon>Spermatophyta</taxon>
        <taxon>Magnoliopsida</taxon>
        <taxon>eudicotyledons</taxon>
        <taxon>Gunneridae</taxon>
        <taxon>Pentapetalae</taxon>
        <taxon>asterids</taxon>
        <taxon>campanulids</taxon>
        <taxon>Asterales</taxon>
        <taxon>Asteraceae</taxon>
        <taxon>Asteroideae</taxon>
        <taxon>Anthemideae</taxon>
        <taxon>Anthemidinae</taxon>
        <taxon>Tanacetum</taxon>
    </lineage>
</organism>
<evidence type="ECO:0000256" key="3">
    <source>
        <dbReference type="SAM" id="MobiDB-lite"/>
    </source>
</evidence>
<feature type="domain" description="CCHC-type" evidence="4">
    <location>
        <begin position="294"/>
        <end position="309"/>
    </location>
</feature>
<feature type="region of interest" description="Disordered" evidence="3">
    <location>
        <begin position="151"/>
        <end position="179"/>
    </location>
</feature>
<evidence type="ECO:0000313" key="5">
    <source>
        <dbReference type="EMBL" id="GEU43410.1"/>
    </source>
</evidence>
<dbReference type="GO" id="GO:0008270">
    <property type="term" value="F:zinc ion binding"/>
    <property type="evidence" value="ECO:0007669"/>
    <property type="project" value="UniProtKB-KW"/>
</dbReference>
<keyword evidence="1" id="KW-0479">Metal-binding</keyword>
<dbReference type="SMART" id="SM00343">
    <property type="entry name" value="ZnF_C2HC"/>
    <property type="match status" value="1"/>
</dbReference>
<evidence type="ECO:0000256" key="2">
    <source>
        <dbReference type="SAM" id="Coils"/>
    </source>
</evidence>
<evidence type="ECO:0000256" key="1">
    <source>
        <dbReference type="PROSITE-ProRule" id="PRU00047"/>
    </source>
</evidence>
<protein>
    <recommendedName>
        <fullName evidence="4">CCHC-type domain-containing protein</fullName>
    </recommendedName>
</protein>
<dbReference type="InterPro" id="IPR036875">
    <property type="entry name" value="Znf_CCHC_sf"/>
</dbReference>
<dbReference type="GO" id="GO:0003676">
    <property type="term" value="F:nucleic acid binding"/>
    <property type="evidence" value="ECO:0007669"/>
    <property type="project" value="InterPro"/>
</dbReference>
<dbReference type="InterPro" id="IPR001878">
    <property type="entry name" value="Znf_CCHC"/>
</dbReference>
<dbReference type="AlphaFoldDB" id="A0A6L2K3J6"/>
<reference evidence="5" key="1">
    <citation type="journal article" date="2019" name="Sci. Rep.">
        <title>Draft genome of Tanacetum cinerariifolium, the natural source of mosquito coil.</title>
        <authorList>
            <person name="Yamashiro T."/>
            <person name="Shiraishi A."/>
            <person name="Satake H."/>
            <person name="Nakayama K."/>
        </authorList>
    </citation>
    <scope>NUCLEOTIDE SEQUENCE</scope>
</reference>
<name>A0A6L2K3J6_TANCI</name>
<sequence length="743" mass="84516">MSTQQDIYAAGSKNRPPMLNNDNYVPWSSRIIRYARSIPNGKMIVESIENGPYVRRMIATLGEPNLLVLVPKSFHKQTDEELTENDIKRMDADDQVIQTILLGLPEDVYATVDSCKTAKEIWELRQTKNLHEADFTQIYDFLKMNQDENSFNFPTTHKDQSSSSTHSQQSFPINNKYSPQPSLNQNFMQPPMTSLEDINDPTEAMNATLILFAKAFQLTFRQYARQVAQNQQGYNAWQNGGIQVAQNAVQNAGVQSGGNQNGLVVVPGIANQNGTGNVVATRAKGSGNRNQAMCYNCRGLGHIARNCTSRPRKRDVAYLQTQLLIAQNANCILMANLQHASTSGTQLDKDPVYDTYGSAKVNMVNCNMRATNAKLKSELARYKIQEQRIEISQEKYNKLEKCYQKSICQKQCLTRKINALHLSSAKQITTLNDEISNLNKQLSKEKSSISSLMEEKKKLKHDFKTREDKFLDKEVDLESKIKDLENILLKKNQTVQTMHMLNPKPDSFYHPNQKMALEEHDPHAMYDSEETLKLVQESHEKMRFLKKEIKPGNYAKINHMSGVFLPQTTKSKEELFLLNVSNMVTVSKTISIPNEDLSDDTTPSVARKFLNEVKSSLVTLQRVVKQKMTLEVHNLSSSAHKEVHRIIFHEIAPIINQVDARVQNFEIQFLQEASKFVRDFKSLAKEADESLDKQKSLELEIERLLKASVSHDITFIMQNGFVDVLSDLQTELDLTKKNLNFAL</sequence>
<dbReference type="Pfam" id="PF00098">
    <property type="entry name" value="zf-CCHC"/>
    <property type="match status" value="1"/>
</dbReference>
<dbReference type="EMBL" id="BKCJ010001705">
    <property type="protein sequence ID" value="GEU43410.1"/>
    <property type="molecule type" value="Genomic_DNA"/>
</dbReference>
<dbReference type="SUPFAM" id="SSF57756">
    <property type="entry name" value="Retrovirus zinc finger-like domains"/>
    <property type="match status" value="1"/>
</dbReference>
<feature type="coiled-coil region" evidence="2">
    <location>
        <begin position="428"/>
        <end position="462"/>
    </location>
</feature>
<gene>
    <name evidence="5" type="ORF">Tci_015388</name>
</gene>
<keyword evidence="1" id="KW-0863">Zinc-finger</keyword>
<evidence type="ECO:0000259" key="4">
    <source>
        <dbReference type="PROSITE" id="PS50158"/>
    </source>
</evidence>
<proteinExistence type="predicted"/>
<comment type="caution">
    <text evidence="5">The sequence shown here is derived from an EMBL/GenBank/DDBJ whole genome shotgun (WGS) entry which is preliminary data.</text>
</comment>
<feature type="compositionally biased region" description="Low complexity" evidence="3">
    <location>
        <begin position="161"/>
        <end position="170"/>
    </location>
</feature>
<keyword evidence="2" id="KW-0175">Coiled coil</keyword>
<dbReference type="Gene3D" id="4.10.60.10">
    <property type="entry name" value="Zinc finger, CCHC-type"/>
    <property type="match status" value="1"/>
</dbReference>
<accession>A0A6L2K3J6</accession>
<dbReference type="PROSITE" id="PS50158">
    <property type="entry name" value="ZF_CCHC"/>
    <property type="match status" value="1"/>
</dbReference>